<protein>
    <submittedName>
        <fullName evidence="1">Uncharacterized protein</fullName>
    </submittedName>
</protein>
<gene>
    <name evidence="1" type="ORF">GCM10023094_46920</name>
</gene>
<dbReference type="Proteomes" id="UP001501183">
    <property type="component" value="Unassembled WGS sequence"/>
</dbReference>
<dbReference type="EMBL" id="BAABFB010000070">
    <property type="protein sequence ID" value="GAA4487892.1"/>
    <property type="molecule type" value="Genomic_DNA"/>
</dbReference>
<evidence type="ECO:0000313" key="2">
    <source>
        <dbReference type="Proteomes" id="UP001501183"/>
    </source>
</evidence>
<comment type="caution">
    <text evidence="1">The sequence shown here is derived from an EMBL/GenBank/DDBJ whole genome shotgun (WGS) entry which is preliminary data.</text>
</comment>
<proteinExistence type="predicted"/>
<accession>A0ABP8PK80</accession>
<sequence>MCPVGVVIRTRCVPPGVEGLATPSRGLFGVVARFAQPLTVLECGRSAVGGGADVVDVPDGCIAPGRAADLVADLNQFGQ</sequence>
<name>A0ABP8PK80_9NOCA</name>
<keyword evidence="2" id="KW-1185">Reference proteome</keyword>
<evidence type="ECO:0000313" key="1">
    <source>
        <dbReference type="EMBL" id="GAA4487892.1"/>
    </source>
</evidence>
<reference evidence="2" key="1">
    <citation type="journal article" date="2019" name="Int. J. Syst. Evol. Microbiol.">
        <title>The Global Catalogue of Microorganisms (GCM) 10K type strain sequencing project: providing services to taxonomists for standard genome sequencing and annotation.</title>
        <authorList>
            <consortium name="The Broad Institute Genomics Platform"/>
            <consortium name="The Broad Institute Genome Sequencing Center for Infectious Disease"/>
            <person name="Wu L."/>
            <person name="Ma J."/>
        </authorList>
    </citation>
    <scope>NUCLEOTIDE SEQUENCE [LARGE SCALE GENOMIC DNA]</scope>
    <source>
        <strain evidence="2">JCM 32206</strain>
    </source>
</reference>
<organism evidence="1 2">
    <name type="scientific">Rhodococcus olei</name>
    <dbReference type="NCBI Taxonomy" id="2161675"/>
    <lineage>
        <taxon>Bacteria</taxon>
        <taxon>Bacillati</taxon>
        <taxon>Actinomycetota</taxon>
        <taxon>Actinomycetes</taxon>
        <taxon>Mycobacteriales</taxon>
        <taxon>Nocardiaceae</taxon>
        <taxon>Rhodococcus</taxon>
    </lineage>
</organism>